<comment type="caution">
    <text evidence="2">The sequence shown here is derived from an EMBL/GenBank/DDBJ whole genome shotgun (WGS) entry which is preliminary data.</text>
</comment>
<feature type="region of interest" description="Disordered" evidence="1">
    <location>
        <begin position="44"/>
        <end position="79"/>
    </location>
</feature>
<feature type="region of interest" description="Disordered" evidence="1">
    <location>
        <begin position="1"/>
        <end position="23"/>
    </location>
</feature>
<reference evidence="2 3" key="1">
    <citation type="submission" date="2019-04" db="EMBL/GenBank/DDBJ databases">
        <title>Streptomyces lasaliensis sp.nov., an Actinomycete isolated from soil which produces the polyether antibiotic lasalocid.</title>
        <authorList>
            <person name="Erwin G."/>
            <person name="Haber C."/>
        </authorList>
    </citation>
    <scope>NUCLEOTIDE SEQUENCE [LARGE SCALE GENOMIC DNA]</scope>
    <source>
        <strain evidence="2 3">DSM 40089</strain>
    </source>
</reference>
<protein>
    <submittedName>
        <fullName evidence="2">Uncharacterized protein</fullName>
    </submittedName>
</protein>
<accession>A0A4U5X5L3</accession>
<proteinExistence type="predicted"/>
<dbReference type="AlphaFoldDB" id="A0A4U5X5L3"/>
<feature type="compositionally biased region" description="Low complexity" evidence="1">
    <location>
        <begin position="56"/>
        <end position="71"/>
    </location>
</feature>
<dbReference type="Proteomes" id="UP000308632">
    <property type="component" value="Unassembled WGS sequence"/>
</dbReference>
<gene>
    <name evidence="2" type="ORF">E4U92_05560</name>
</gene>
<evidence type="ECO:0000313" key="3">
    <source>
        <dbReference type="Proteomes" id="UP000308632"/>
    </source>
</evidence>
<organism evidence="2 3">
    <name type="scientific">Streptomyces galbus</name>
    <dbReference type="NCBI Taxonomy" id="33898"/>
    <lineage>
        <taxon>Bacteria</taxon>
        <taxon>Bacillati</taxon>
        <taxon>Actinomycetota</taxon>
        <taxon>Actinomycetes</taxon>
        <taxon>Kitasatosporales</taxon>
        <taxon>Streptomycetaceae</taxon>
        <taxon>Streptomyces</taxon>
    </lineage>
</organism>
<evidence type="ECO:0000313" key="2">
    <source>
        <dbReference type="EMBL" id="TKT10407.1"/>
    </source>
</evidence>
<feature type="compositionally biased region" description="Low complexity" evidence="1">
    <location>
        <begin position="9"/>
        <end position="21"/>
    </location>
</feature>
<dbReference type="RefSeq" id="WP_137299114.1">
    <property type="nucleotide sequence ID" value="NZ_BMVD01000001.1"/>
</dbReference>
<sequence>MNHQACENPTPTASPTTAPAPVLSEESADAFAWSMLIDLIGHGLAGRASHPPHSTDPGSAHSAAADPASADPEGKVSER</sequence>
<name>A0A4U5X5L3_STRGB</name>
<evidence type="ECO:0000256" key="1">
    <source>
        <dbReference type="SAM" id="MobiDB-lite"/>
    </source>
</evidence>
<dbReference type="EMBL" id="SZPR01000008">
    <property type="protein sequence ID" value="TKT10407.1"/>
    <property type="molecule type" value="Genomic_DNA"/>
</dbReference>